<evidence type="ECO:0008006" key="3">
    <source>
        <dbReference type="Google" id="ProtNLM"/>
    </source>
</evidence>
<organism evidence="1 2">
    <name type="scientific">Fibrella forsythiae</name>
    <dbReference type="NCBI Taxonomy" id="2817061"/>
    <lineage>
        <taxon>Bacteria</taxon>
        <taxon>Pseudomonadati</taxon>
        <taxon>Bacteroidota</taxon>
        <taxon>Cytophagia</taxon>
        <taxon>Cytophagales</taxon>
        <taxon>Spirosomataceae</taxon>
        <taxon>Fibrella</taxon>
    </lineage>
</organism>
<gene>
    <name evidence="1" type="ORF">J2I46_01615</name>
</gene>
<comment type="caution">
    <text evidence="1">The sequence shown here is derived from an EMBL/GenBank/DDBJ whole genome shotgun (WGS) entry which is preliminary data.</text>
</comment>
<protein>
    <recommendedName>
        <fullName evidence="3">IrrE N-terminal-like domain-containing protein</fullName>
    </recommendedName>
</protein>
<keyword evidence="2" id="KW-1185">Reference proteome</keyword>
<accession>A0ABS3JB92</accession>
<evidence type="ECO:0000313" key="2">
    <source>
        <dbReference type="Proteomes" id="UP000664628"/>
    </source>
</evidence>
<dbReference type="RefSeq" id="WP_207327177.1">
    <property type="nucleotide sequence ID" value="NZ_JAFMYW010000001.1"/>
</dbReference>
<evidence type="ECO:0000313" key="1">
    <source>
        <dbReference type="EMBL" id="MBO0947260.1"/>
    </source>
</evidence>
<dbReference type="EMBL" id="JAFMYW010000001">
    <property type="protein sequence ID" value="MBO0947260.1"/>
    <property type="molecule type" value="Genomic_DNA"/>
</dbReference>
<dbReference type="Proteomes" id="UP000664628">
    <property type="component" value="Unassembled WGS sequence"/>
</dbReference>
<proteinExistence type="predicted"/>
<reference evidence="1 2" key="1">
    <citation type="submission" date="2021-03" db="EMBL/GenBank/DDBJ databases">
        <title>Fibrella sp. HMF5405 genome sequencing and assembly.</title>
        <authorList>
            <person name="Kang H."/>
            <person name="Kim H."/>
            <person name="Bae S."/>
            <person name="Joh K."/>
        </authorList>
    </citation>
    <scope>NUCLEOTIDE SEQUENCE [LARGE SCALE GENOMIC DNA]</scope>
    <source>
        <strain evidence="1 2">HMF5405</strain>
    </source>
</reference>
<sequence length="323" mass="36376">MGKSNKQRYEETLENLPKDDCAGHLIGGEIVSLISALKHDPVQIDKLGGAISMGSKSLFKKPDAVKNIHHLRRGILLAYLTIGGGSSNGLPLLINKIANKGQGDLKNELMKFLPVTSETWKFNTALALIKKRYGDYIEDNIFYKALLNDANRSLYVKFLDKDNFLTAYRIYSGKVPQECKATAFTTDPEPIRNYPVIHVNRHRDDNSSINATIVHELLHFLTHPLFTKVFTTDVGNNNFDEAVTEYFTRKVIEQKGISADDTVQEFILSRKGIYDGHVAGLNKLRDTIKAENTKEKRENYLKLAYFKGDQKAIALLKSIMGLK</sequence>
<name>A0ABS3JB92_9BACT</name>